<keyword evidence="1" id="KW-0560">Oxidoreductase</keyword>
<evidence type="ECO:0000313" key="4">
    <source>
        <dbReference type="EMBL" id="RWR19342.1"/>
    </source>
</evidence>
<sequence length="435" mass="47846">MEHIGMPRCPSVVIIEARTLLSKIRTNVLILYIVGSFITRCPLSEEHTMAEPLRVLIVGAGIGGLSTASALARIGAKVDVIDDKPEISVAGVGFGLRINGLRAVRDIGLLEDVLAIGHPAPGIDNYDADGNLLSTMSYGTQDEGLPGCVTMSRIAFLELAAKHALDNGCTFRMSTTVADIAQAADTATVSFSTGDQVDYDLVLGFDGLHSQIRRDYFGEKYAPRPVGGVAWRAGLPNRRKIMQPIICQGYGGKIMLTPLSEDLMYMVLTVAEEGRPRYDASRMAEIMHDRAADLTRGSTFLADALDDVRHAENVAYTPYSTVWVPYPWFRGRVMILGDAAHTMTPYLGSGAAMSIEDGVVLAQELAKDQSLLDAQLNFMKRRLPRVRAVHERSVESMLEEFDSVTEETYRARIDHLRHDEPIANEYANRLLRMPY</sequence>
<dbReference type="SUPFAM" id="SSF51905">
    <property type="entry name" value="FAD/NAD(P)-binding domain"/>
    <property type="match status" value="1"/>
</dbReference>
<evidence type="ECO:0000256" key="1">
    <source>
        <dbReference type="ARBA" id="ARBA00023002"/>
    </source>
</evidence>
<evidence type="ECO:0000313" key="5">
    <source>
        <dbReference type="Proteomes" id="UP000285970"/>
    </source>
</evidence>
<dbReference type="PANTHER" id="PTHR13789">
    <property type="entry name" value="MONOOXYGENASE"/>
    <property type="match status" value="1"/>
</dbReference>
<proteinExistence type="predicted"/>
<dbReference type="GO" id="GO:0071949">
    <property type="term" value="F:FAD binding"/>
    <property type="evidence" value="ECO:0007669"/>
    <property type="project" value="InterPro"/>
</dbReference>
<dbReference type="InterPro" id="IPR002938">
    <property type="entry name" value="FAD-bd"/>
</dbReference>
<dbReference type="GO" id="GO:0004497">
    <property type="term" value="F:monooxygenase activity"/>
    <property type="evidence" value="ECO:0007669"/>
    <property type="project" value="UniProtKB-KW"/>
</dbReference>
<dbReference type="PANTHER" id="PTHR13789:SF309">
    <property type="entry name" value="PUTATIVE (AFU_ORTHOLOGUE AFUA_6G14510)-RELATED"/>
    <property type="match status" value="1"/>
</dbReference>
<dbReference type="Gene3D" id="3.50.50.60">
    <property type="entry name" value="FAD/NAD(P)-binding domain"/>
    <property type="match status" value="1"/>
</dbReference>
<organism evidence="4 5">
    <name type="scientific">Microbacterium enclense</name>
    <dbReference type="NCBI Taxonomy" id="993073"/>
    <lineage>
        <taxon>Bacteria</taxon>
        <taxon>Bacillati</taxon>
        <taxon>Actinomycetota</taxon>
        <taxon>Actinomycetes</taxon>
        <taxon>Micrococcales</taxon>
        <taxon>Microbacteriaceae</taxon>
        <taxon>Microbacterium</taxon>
    </lineage>
</organism>
<feature type="domain" description="FAD-binding" evidence="3">
    <location>
        <begin position="54"/>
        <end position="367"/>
    </location>
</feature>
<dbReference type="EMBL" id="RBZY01000023">
    <property type="protein sequence ID" value="RWR19342.1"/>
    <property type="molecule type" value="Genomic_DNA"/>
</dbReference>
<gene>
    <name evidence="4" type="ORF">D8Y23_07845</name>
</gene>
<evidence type="ECO:0000256" key="2">
    <source>
        <dbReference type="ARBA" id="ARBA00023033"/>
    </source>
</evidence>
<accession>A0A443JFR0</accession>
<dbReference type="Proteomes" id="UP000285970">
    <property type="component" value="Unassembled WGS sequence"/>
</dbReference>
<dbReference type="InterPro" id="IPR036188">
    <property type="entry name" value="FAD/NAD-bd_sf"/>
</dbReference>
<comment type="caution">
    <text evidence="4">The sequence shown here is derived from an EMBL/GenBank/DDBJ whole genome shotgun (WGS) entry which is preliminary data.</text>
</comment>
<evidence type="ECO:0000259" key="3">
    <source>
        <dbReference type="Pfam" id="PF01494"/>
    </source>
</evidence>
<reference evidence="4 5" key="1">
    <citation type="journal article" date="2018" name="Front. Microbiol.">
        <title>Novel Insights Into Bacterial Dimethylsulfoniopropionate Catabolism in the East China Sea.</title>
        <authorList>
            <person name="Liu J."/>
            <person name="Liu J."/>
            <person name="Zhang S.H."/>
            <person name="Liang J."/>
            <person name="Lin H."/>
            <person name="Song D."/>
            <person name="Yang G.P."/>
            <person name="Todd J.D."/>
            <person name="Zhang X.H."/>
        </authorList>
    </citation>
    <scope>NUCLEOTIDE SEQUENCE [LARGE SCALE GENOMIC DNA]</scope>
    <source>
        <strain evidence="4 5">ZYFD042</strain>
    </source>
</reference>
<name>A0A443JFR0_9MICO</name>
<dbReference type="OrthoDB" id="9782160at2"/>
<dbReference type="Pfam" id="PF01494">
    <property type="entry name" value="FAD_binding_3"/>
    <property type="match status" value="1"/>
</dbReference>
<dbReference type="AlphaFoldDB" id="A0A443JFR0"/>
<keyword evidence="2" id="KW-0503">Monooxygenase</keyword>
<dbReference type="PRINTS" id="PR00420">
    <property type="entry name" value="RNGMNOXGNASE"/>
</dbReference>
<protein>
    <recommendedName>
        <fullName evidence="3">FAD-binding domain-containing protein</fullName>
    </recommendedName>
</protein>
<dbReference type="InterPro" id="IPR050493">
    <property type="entry name" value="FAD-dep_Monooxygenase_BioMet"/>
</dbReference>